<dbReference type="EMBL" id="JACOOH010000002">
    <property type="protein sequence ID" value="MBC5620393.1"/>
    <property type="molecule type" value="Genomic_DNA"/>
</dbReference>
<proteinExistence type="predicted"/>
<dbReference type="PROSITE" id="PS51257">
    <property type="entry name" value="PROKAR_LIPOPROTEIN"/>
    <property type="match status" value="1"/>
</dbReference>
<dbReference type="Gene3D" id="2.40.50.540">
    <property type="match status" value="1"/>
</dbReference>
<feature type="domain" description="NlpE C-terminal OB" evidence="1">
    <location>
        <begin position="50"/>
        <end position="135"/>
    </location>
</feature>
<dbReference type="InterPro" id="IPR038139">
    <property type="entry name" value="NlpE_C_sf"/>
</dbReference>
<accession>A0ABR7CXI9</accession>
<evidence type="ECO:0000313" key="2">
    <source>
        <dbReference type="EMBL" id="MBC5620393.1"/>
    </source>
</evidence>
<dbReference type="InterPro" id="IPR033450">
    <property type="entry name" value="NlpE_C"/>
</dbReference>
<reference evidence="2 3" key="1">
    <citation type="submission" date="2020-08" db="EMBL/GenBank/DDBJ databases">
        <title>Genome public.</title>
        <authorList>
            <person name="Liu C."/>
            <person name="Sun Q."/>
        </authorList>
    </citation>
    <scope>NUCLEOTIDE SEQUENCE [LARGE SCALE GENOMIC DNA]</scope>
    <source>
        <strain evidence="2 3">NSJ-56</strain>
    </source>
</reference>
<dbReference type="RefSeq" id="WP_186975183.1">
    <property type="nucleotide sequence ID" value="NZ_JACOOH010000002.1"/>
</dbReference>
<gene>
    <name evidence="2" type="ORF">H8S64_04715</name>
</gene>
<comment type="caution">
    <text evidence="2">The sequence shown here is derived from an EMBL/GenBank/DDBJ whole genome shotgun (WGS) entry which is preliminary data.</text>
</comment>
<protein>
    <recommendedName>
        <fullName evidence="1">NlpE C-terminal OB domain-containing protein</fullName>
    </recommendedName>
</protein>
<sequence length="233" mass="26378">MKTHALLFVSIIIVLCGCKNKAKTKEARQPATSVDTVLSAMPTSAADYYFAGEYVLAGKKATLKDCATGKSLSITFGEEAYKVEKEYKALHLPEGTPVYAQFYGYITPNDEVEQIPGQKLIITRAISLNPETKCQASRLLTGSYITYIPNNIKPSERFTFTLYPDYTYRFSILDIAANTTREANGTWYLLKEDYIQFASNPLTNFRSEAFVNYDKMELIFKTSKRVYYRTTAE</sequence>
<keyword evidence="3" id="KW-1185">Reference proteome</keyword>
<dbReference type="Pfam" id="PF17185">
    <property type="entry name" value="NlpE_C"/>
    <property type="match status" value="1"/>
</dbReference>
<evidence type="ECO:0000259" key="1">
    <source>
        <dbReference type="Pfam" id="PF17185"/>
    </source>
</evidence>
<evidence type="ECO:0000313" key="3">
    <source>
        <dbReference type="Proteomes" id="UP000646484"/>
    </source>
</evidence>
<name>A0ABR7CXI9_9BACT</name>
<organism evidence="2 3">
    <name type="scientific">Butyricimonas hominis</name>
    <dbReference type="NCBI Taxonomy" id="2763032"/>
    <lineage>
        <taxon>Bacteria</taxon>
        <taxon>Pseudomonadati</taxon>
        <taxon>Bacteroidota</taxon>
        <taxon>Bacteroidia</taxon>
        <taxon>Bacteroidales</taxon>
        <taxon>Odoribacteraceae</taxon>
        <taxon>Butyricimonas</taxon>
    </lineage>
</organism>
<dbReference type="Proteomes" id="UP000646484">
    <property type="component" value="Unassembled WGS sequence"/>
</dbReference>